<dbReference type="OrthoDB" id="9852525at2"/>
<evidence type="ECO:0000313" key="2">
    <source>
        <dbReference type="EMBL" id="OEH85292.1"/>
    </source>
</evidence>
<evidence type="ECO:0000313" key="3">
    <source>
        <dbReference type="Proteomes" id="UP000095255"/>
    </source>
</evidence>
<sequence>MSNKPLDIHEIDGQLEFVIEHLEDKSKKNNKKAASYYLYESTIERIKTYAQKYNMKENQFIEEVMNKLMDEIENKGNSAKAQNIQPINNQPRLMADPQTTSWSRIFSGKTTRDQEVNDNSISSENMDENVDDNIDKKTEEKALKLPETSGPETKTPKIIDALQLAELEEKMLEYIFDQYKPDYRILYQRFESKIEKELDIEGEVILQIVRSLHSKKYVTHYTDYNLLDINKKIFEEKLPDVKDVLKFYEDDDIIT</sequence>
<feature type="compositionally biased region" description="Polar residues" evidence="1">
    <location>
        <begin position="76"/>
        <end position="104"/>
    </location>
</feature>
<organism evidence="2 3">
    <name type="scientific">Desulfuribacillus stibiiarsenatis</name>
    <dbReference type="NCBI Taxonomy" id="1390249"/>
    <lineage>
        <taxon>Bacteria</taxon>
        <taxon>Bacillati</taxon>
        <taxon>Bacillota</taxon>
        <taxon>Desulfuribacillia</taxon>
        <taxon>Desulfuribacillales</taxon>
        <taxon>Desulfuribacillaceae</taxon>
        <taxon>Desulfuribacillus</taxon>
    </lineage>
</organism>
<comment type="caution">
    <text evidence="2">The sequence shown here is derived from an EMBL/GenBank/DDBJ whole genome shotgun (WGS) entry which is preliminary data.</text>
</comment>
<dbReference type="EMBL" id="MJAT01000022">
    <property type="protein sequence ID" value="OEH85292.1"/>
    <property type="molecule type" value="Genomic_DNA"/>
</dbReference>
<feature type="region of interest" description="Disordered" evidence="1">
    <location>
        <begin position="76"/>
        <end position="134"/>
    </location>
</feature>
<dbReference type="Proteomes" id="UP000095255">
    <property type="component" value="Unassembled WGS sequence"/>
</dbReference>
<accession>A0A1E5L552</accession>
<dbReference type="RefSeq" id="WP_069702118.1">
    <property type="nucleotide sequence ID" value="NZ_MJAT01000022.1"/>
</dbReference>
<gene>
    <name evidence="2" type="ORF">BHU72_04145</name>
</gene>
<proteinExistence type="predicted"/>
<reference evidence="2 3" key="1">
    <citation type="submission" date="2016-09" db="EMBL/GenBank/DDBJ databases">
        <title>Desulfuribacillus arsenicus sp. nov., an obligately anaerobic, dissimilatory arsenic- and antimonate-reducing bacterium isolated from anoxic sediments.</title>
        <authorList>
            <person name="Abin C.A."/>
            <person name="Hollibaugh J.T."/>
        </authorList>
    </citation>
    <scope>NUCLEOTIDE SEQUENCE [LARGE SCALE GENOMIC DNA]</scope>
    <source>
        <strain evidence="2 3">MLFW-2</strain>
    </source>
</reference>
<evidence type="ECO:0000256" key="1">
    <source>
        <dbReference type="SAM" id="MobiDB-lite"/>
    </source>
</evidence>
<keyword evidence="3" id="KW-1185">Reference proteome</keyword>
<protein>
    <submittedName>
        <fullName evidence="2">Uncharacterized protein</fullName>
    </submittedName>
</protein>
<dbReference type="AlphaFoldDB" id="A0A1E5L552"/>
<name>A0A1E5L552_9FIRM</name>